<comment type="caution">
    <text evidence="2">The sequence shown here is derived from an EMBL/GenBank/DDBJ whole genome shotgun (WGS) entry which is preliminary data.</text>
</comment>
<gene>
    <name evidence="2" type="ORF">A2074_04305</name>
</gene>
<reference evidence="2 3" key="1">
    <citation type="journal article" date="2016" name="Nat. Commun.">
        <title>Thousands of microbial genomes shed light on interconnected biogeochemical processes in an aquifer system.</title>
        <authorList>
            <person name="Anantharaman K."/>
            <person name="Brown C.T."/>
            <person name="Hug L.A."/>
            <person name="Sharon I."/>
            <person name="Castelle C.J."/>
            <person name="Probst A.J."/>
            <person name="Thomas B.C."/>
            <person name="Singh A."/>
            <person name="Wilkins M.J."/>
            <person name="Karaoz U."/>
            <person name="Brodie E.L."/>
            <person name="Williams K.H."/>
            <person name="Hubbard S.S."/>
            <person name="Banfield J.F."/>
        </authorList>
    </citation>
    <scope>NUCLEOTIDE SEQUENCE [LARGE SCALE GENOMIC DNA]</scope>
</reference>
<evidence type="ECO:0000313" key="2">
    <source>
        <dbReference type="EMBL" id="OFW32750.1"/>
    </source>
</evidence>
<protein>
    <submittedName>
        <fullName evidence="2">Uncharacterized protein</fullName>
    </submittedName>
</protein>
<evidence type="ECO:0000313" key="3">
    <source>
        <dbReference type="Proteomes" id="UP000178086"/>
    </source>
</evidence>
<proteinExistence type="predicted"/>
<dbReference type="EMBL" id="MELI01000086">
    <property type="protein sequence ID" value="OFW32750.1"/>
    <property type="molecule type" value="Genomic_DNA"/>
</dbReference>
<accession>A0A1F2UI91</accession>
<name>A0A1F2UI91_9ACTN</name>
<sequence length="190" mass="19670">MKKPIVAVAGVVALVIIGAAAFFGGGVLRGSGGSADSGAIISSSESGQPVSGQTEQTADPTFSRAAEVRGTVKSIEGDKLVIARVLDDPLANMTEEERAARREQMMKLSMEERQARRQQELQGLTTEDVSVTIPVGVPVVKAAVGQGLTDGGESASLADIRSGMSLVIWTQDGKTDAATAEYVRIAGTQP</sequence>
<feature type="compositionally biased region" description="Polar residues" evidence="1">
    <location>
        <begin position="48"/>
        <end position="60"/>
    </location>
</feature>
<feature type="region of interest" description="Disordered" evidence="1">
    <location>
        <begin position="34"/>
        <end position="62"/>
    </location>
</feature>
<dbReference type="Proteomes" id="UP000178086">
    <property type="component" value="Unassembled WGS sequence"/>
</dbReference>
<feature type="compositionally biased region" description="Low complexity" evidence="1">
    <location>
        <begin position="36"/>
        <end position="47"/>
    </location>
</feature>
<evidence type="ECO:0000256" key="1">
    <source>
        <dbReference type="SAM" id="MobiDB-lite"/>
    </source>
</evidence>
<dbReference type="AlphaFoldDB" id="A0A1F2UI91"/>
<organism evidence="2 3">
    <name type="scientific">Candidatus Aquicultor primus</name>
    <dbReference type="NCBI Taxonomy" id="1797195"/>
    <lineage>
        <taxon>Bacteria</taxon>
        <taxon>Bacillati</taxon>
        <taxon>Actinomycetota</taxon>
        <taxon>Candidatus Aquicultoria</taxon>
        <taxon>Candidatus Aquicultorales</taxon>
        <taxon>Candidatus Aquicultoraceae</taxon>
        <taxon>Candidatus Aquicultor</taxon>
    </lineage>
</organism>